<dbReference type="InterPro" id="IPR012341">
    <property type="entry name" value="6hp_glycosidase-like_sf"/>
</dbReference>
<gene>
    <name evidence="1" type="ORF">PMIN01_05079</name>
</gene>
<keyword evidence="2" id="KW-1185">Reference proteome</keyword>
<dbReference type="SUPFAM" id="SSF48208">
    <property type="entry name" value="Six-hairpin glycosidases"/>
    <property type="match status" value="1"/>
</dbReference>
<sequence length="593" mass="65981">MRVNQVAAGCLLVPSLITARIDRKHVVSSFNILRTDLINNETTPLQVGNGNFAFNVDNTGMQTFLPFNTLSSWAWHNDSLPSNSELPSEYHGVAQETYGSQVYYDLPNPSLKQATQWPISNPNRINLGRIGLTYKGATISSFQITQPKQVLCLWNGVATSTFQVDGKDVKVITQGNFVEDAVAFTIESGLLKSQDLGVEMDFPYPPIHTTAYKYELQRRIITSQYHVRLNSAAKDQSPQESGLMNNGWYGKFHMEMVIWHNAHWATWGKQKYFDNIFPGLYERLLPSSLARAKYMGWEGARWPKMTDPIYGINSPGGINGVLLWQQPHSMYLAQLAYQASPTRKTLERWDRVLTETANYMASYADLNASTGNYDLGPPSYGVTENTPPNSTRNLAYEIAYWRYGLDAAREWKRKLGQRIPEKWTHVAANLAPPPQAGGLYAVYDGLNSSWWNDTKLTGDPRSLIMLQGILPDTPAVDPNIALATADKVAQVWTEDKIRGWGRPVLAINSARIGNPERAIHHLTAYDYWKFDDAGFAVRGGDGGTPPPFLPGNAGFLYAVAYVVGGWAGSKGDAPGVPKDGGWVVKHEGLRKAF</sequence>
<dbReference type="Proteomes" id="UP000756921">
    <property type="component" value="Unassembled WGS sequence"/>
</dbReference>
<dbReference type="AlphaFoldDB" id="A0A9P6GMW4"/>
<dbReference type="GO" id="GO:0003824">
    <property type="term" value="F:catalytic activity"/>
    <property type="evidence" value="ECO:0007669"/>
    <property type="project" value="UniProtKB-ARBA"/>
</dbReference>
<organism evidence="1 2">
    <name type="scientific">Paraphaeosphaeria minitans</name>
    <dbReference type="NCBI Taxonomy" id="565426"/>
    <lineage>
        <taxon>Eukaryota</taxon>
        <taxon>Fungi</taxon>
        <taxon>Dikarya</taxon>
        <taxon>Ascomycota</taxon>
        <taxon>Pezizomycotina</taxon>
        <taxon>Dothideomycetes</taxon>
        <taxon>Pleosporomycetidae</taxon>
        <taxon>Pleosporales</taxon>
        <taxon>Massarineae</taxon>
        <taxon>Didymosphaeriaceae</taxon>
        <taxon>Paraphaeosphaeria</taxon>
    </lineage>
</organism>
<dbReference type="GO" id="GO:0005975">
    <property type="term" value="P:carbohydrate metabolic process"/>
    <property type="evidence" value="ECO:0007669"/>
    <property type="project" value="InterPro"/>
</dbReference>
<proteinExistence type="predicted"/>
<evidence type="ECO:0008006" key="3">
    <source>
        <dbReference type="Google" id="ProtNLM"/>
    </source>
</evidence>
<dbReference type="EMBL" id="WJXW01000004">
    <property type="protein sequence ID" value="KAF9737300.1"/>
    <property type="molecule type" value="Genomic_DNA"/>
</dbReference>
<dbReference type="InterPro" id="IPR008928">
    <property type="entry name" value="6-hairpin_glycosidase_sf"/>
</dbReference>
<evidence type="ECO:0000313" key="1">
    <source>
        <dbReference type="EMBL" id="KAF9737300.1"/>
    </source>
</evidence>
<accession>A0A9P6GMW4</accession>
<evidence type="ECO:0000313" key="2">
    <source>
        <dbReference type="Proteomes" id="UP000756921"/>
    </source>
</evidence>
<dbReference type="Gene3D" id="1.50.10.10">
    <property type="match status" value="1"/>
</dbReference>
<dbReference type="OrthoDB" id="3534988at2759"/>
<reference evidence="1" key="1">
    <citation type="journal article" date="2020" name="Mol. Plant Microbe Interact.">
        <title>Genome Sequence of the Biocontrol Agent Coniothyrium minitans strain Conio (IMI 134523).</title>
        <authorList>
            <person name="Patel D."/>
            <person name="Shittu T.A."/>
            <person name="Baroncelli R."/>
            <person name="Muthumeenakshi S."/>
            <person name="Osborne T.H."/>
            <person name="Janganan T.K."/>
            <person name="Sreenivasaprasad S."/>
        </authorList>
    </citation>
    <scope>NUCLEOTIDE SEQUENCE</scope>
    <source>
        <strain evidence="1">Conio</strain>
    </source>
</reference>
<name>A0A9P6GMW4_9PLEO</name>
<protein>
    <recommendedName>
        <fullName evidence="3">Six-hairpin glycosidase-like protein</fullName>
    </recommendedName>
</protein>
<comment type="caution">
    <text evidence="1">The sequence shown here is derived from an EMBL/GenBank/DDBJ whole genome shotgun (WGS) entry which is preliminary data.</text>
</comment>